<dbReference type="InterPro" id="IPR027417">
    <property type="entry name" value="P-loop_NTPase"/>
</dbReference>
<dbReference type="Proteomes" id="UP001583280">
    <property type="component" value="Unassembled WGS sequence"/>
</dbReference>
<keyword evidence="2" id="KW-0443">Lipid metabolism</keyword>
<evidence type="ECO:0000313" key="3">
    <source>
        <dbReference type="EMBL" id="KAL1896479.1"/>
    </source>
</evidence>
<keyword evidence="4" id="KW-1185">Reference proteome</keyword>
<dbReference type="SUPFAM" id="SSF52151">
    <property type="entry name" value="FabD/lysophospholipase-like"/>
    <property type="match status" value="1"/>
</dbReference>
<evidence type="ECO:0000256" key="1">
    <source>
        <dbReference type="ARBA" id="ARBA00022801"/>
    </source>
</evidence>
<organism evidence="3 4">
    <name type="scientific">Ceratocystis pirilliformis</name>
    <dbReference type="NCBI Taxonomy" id="259994"/>
    <lineage>
        <taxon>Eukaryota</taxon>
        <taxon>Fungi</taxon>
        <taxon>Dikarya</taxon>
        <taxon>Ascomycota</taxon>
        <taxon>Pezizomycotina</taxon>
        <taxon>Sordariomycetes</taxon>
        <taxon>Hypocreomycetidae</taxon>
        <taxon>Microascales</taxon>
        <taxon>Ceratocystidaceae</taxon>
        <taxon>Ceratocystis</taxon>
    </lineage>
</organism>
<keyword evidence="2" id="KW-0442">Lipid degradation</keyword>
<dbReference type="PANTHER" id="PTHR24185:SF1">
    <property type="entry name" value="CALCIUM-INDEPENDENT PHOSPHOLIPASE A2-GAMMA"/>
    <property type="match status" value="1"/>
</dbReference>
<gene>
    <name evidence="3" type="ORF">Cpir12675_002768</name>
</gene>
<proteinExistence type="predicted"/>
<dbReference type="EMBL" id="JAWDJO010000057">
    <property type="protein sequence ID" value="KAL1896479.1"/>
    <property type="molecule type" value="Genomic_DNA"/>
</dbReference>
<dbReference type="Gene3D" id="3.40.50.300">
    <property type="entry name" value="P-loop containing nucleotide triphosphate hydrolases"/>
    <property type="match status" value="1"/>
</dbReference>
<reference evidence="3 4" key="1">
    <citation type="journal article" date="2024" name="IMA Fungus">
        <title>IMA Genome - F19 : A genome assembly and annotation guide to empower mycologists, including annotated draft genome sequences of Ceratocystis pirilliformis, Diaporthe australafricana, Fusarium ophioides, Paecilomyces lecythidis, and Sporothrix stenoceras.</title>
        <authorList>
            <person name="Aylward J."/>
            <person name="Wilson A.M."/>
            <person name="Visagie C.M."/>
            <person name="Spraker J."/>
            <person name="Barnes I."/>
            <person name="Buitendag C."/>
            <person name="Ceriani C."/>
            <person name="Del Mar Angel L."/>
            <person name="du Plessis D."/>
            <person name="Fuchs T."/>
            <person name="Gasser K."/>
            <person name="Kramer D."/>
            <person name="Li W."/>
            <person name="Munsamy K."/>
            <person name="Piso A."/>
            <person name="Price J.L."/>
            <person name="Sonnekus B."/>
            <person name="Thomas C."/>
            <person name="van der Nest A."/>
            <person name="van Dijk A."/>
            <person name="van Heerden A."/>
            <person name="van Vuuren N."/>
            <person name="Yilmaz N."/>
            <person name="Duong T.A."/>
            <person name="van der Merwe N.A."/>
            <person name="Wingfield M.J."/>
            <person name="Wingfield B.D."/>
        </authorList>
    </citation>
    <scope>NUCLEOTIDE SEQUENCE [LARGE SCALE GENOMIC DNA]</scope>
    <source>
        <strain evidence="3 4">CMW 12675</strain>
    </source>
</reference>
<evidence type="ECO:0000256" key="2">
    <source>
        <dbReference type="ARBA" id="ARBA00022963"/>
    </source>
</evidence>
<dbReference type="PANTHER" id="PTHR24185">
    <property type="entry name" value="CALCIUM-INDEPENDENT PHOSPHOLIPASE A2-GAMMA"/>
    <property type="match status" value="1"/>
</dbReference>
<sequence length="330" mass="36708">MEGIQKSEGLKILPKPCGRVDLISGTTSLRTLPTLFKTYAKTTGLSECKIREVARATSAASIFFEPMKLGRDKIKYIDAGFGHNNPCESLIVEAEKLSQDRQMLILSIGTGLDDVVKIGETRKSIIEALKKMSTTSKAAELRLMVKYGDTGRYHRFNVENGLRDVILSDWELASEVSAHTNNYLQEHEVAIQKFISAMCNISRVLTQPTNLENGSHTTTKPEAYEDCEPVHYIPFDESLDFVRREGFLAALKEQLFAATSFQKVALVGLGGAGKPQIALNLAYWVKEAKPEYSIFWLTGANTSGFDEACKKRVKEFGVKVSNDEDPKELK</sequence>
<dbReference type="InterPro" id="IPR016035">
    <property type="entry name" value="Acyl_Trfase/lysoPLipase"/>
</dbReference>
<keyword evidence="1" id="KW-0378">Hydrolase</keyword>
<evidence type="ECO:0000313" key="4">
    <source>
        <dbReference type="Proteomes" id="UP001583280"/>
    </source>
</evidence>
<comment type="caution">
    <text evidence="3">The sequence shown here is derived from an EMBL/GenBank/DDBJ whole genome shotgun (WGS) entry which is preliminary data.</text>
</comment>
<dbReference type="Gene3D" id="3.40.1090.10">
    <property type="entry name" value="Cytosolic phospholipase A2 catalytic domain"/>
    <property type="match status" value="1"/>
</dbReference>
<accession>A0ABR3ZAD3</accession>
<name>A0ABR3ZAD3_9PEZI</name>
<protein>
    <recommendedName>
        <fullName evidence="5">PNPLA domain-containing protein</fullName>
    </recommendedName>
</protein>
<evidence type="ECO:0008006" key="5">
    <source>
        <dbReference type="Google" id="ProtNLM"/>
    </source>
</evidence>